<dbReference type="PANTHER" id="PTHR11820">
    <property type="entry name" value="ACYLPYRUVASE"/>
    <property type="match status" value="1"/>
</dbReference>
<sequence>MKILAVGWNYRLHNAEMGREESPAAPTVFMKPETALLKDGKPFFLPHFSERIEHEAEVAVRICRLGKNIAPRFAYRYYDALTVGVDFTARDVQARLREQGAPWEIAKAFDGSAALGTWVDKTTLSLEEGIPFSLQINGITVQSGNTRDMICGIDEIIAYVSRFFTLKMGDIIYTGTPQGVGPVHIDDHVTGYLGDNKVLEFNVK</sequence>
<dbReference type="InterPro" id="IPR011234">
    <property type="entry name" value="Fumarylacetoacetase-like_C"/>
</dbReference>
<comment type="caution">
    <text evidence="3">The sequence shown here is derived from an EMBL/GenBank/DDBJ whole genome shotgun (WGS) entry which is preliminary data.</text>
</comment>
<reference evidence="3" key="1">
    <citation type="journal article" date="2021" name="PeerJ">
        <title>Extensive microbial diversity within the chicken gut microbiome revealed by metagenomics and culture.</title>
        <authorList>
            <person name="Gilroy R."/>
            <person name="Ravi A."/>
            <person name="Getino M."/>
            <person name="Pursley I."/>
            <person name="Horton D.L."/>
            <person name="Alikhan N.F."/>
            <person name="Baker D."/>
            <person name="Gharbi K."/>
            <person name="Hall N."/>
            <person name="Watson M."/>
            <person name="Adriaenssens E.M."/>
            <person name="Foster-Nyarko E."/>
            <person name="Jarju S."/>
            <person name="Secka A."/>
            <person name="Antonio M."/>
            <person name="Oren A."/>
            <person name="Chaudhuri R.R."/>
            <person name="La Ragione R."/>
            <person name="Hildebrand F."/>
            <person name="Pallen M.J."/>
        </authorList>
    </citation>
    <scope>NUCLEOTIDE SEQUENCE</scope>
    <source>
        <strain evidence="3">ChiHjej12B11-16260</strain>
    </source>
</reference>
<dbReference type="InterPro" id="IPR036663">
    <property type="entry name" value="Fumarylacetoacetase_C_sf"/>
</dbReference>
<keyword evidence="3" id="KW-0378">Hydrolase</keyword>
<proteinExistence type="predicted"/>
<evidence type="ECO:0000313" key="3">
    <source>
        <dbReference type="EMBL" id="HIX44840.1"/>
    </source>
</evidence>
<dbReference type="PANTHER" id="PTHR11820:SF7">
    <property type="entry name" value="ACYLPYRUVASE FAHD1, MITOCHONDRIAL"/>
    <property type="match status" value="1"/>
</dbReference>
<evidence type="ECO:0000259" key="2">
    <source>
        <dbReference type="Pfam" id="PF01557"/>
    </source>
</evidence>
<feature type="domain" description="Fumarylacetoacetase-like C-terminal" evidence="2">
    <location>
        <begin position="2"/>
        <end position="201"/>
    </location>
</feature>
<dbReference type="SUPFAM" id="SSF56529">
    <property type="entry name" value="FAH"/>
    <property type="match status" value="1"/>
</dbReference>
<dbReference type="Gene3D" id="3.90.850.10">
    <property type="entry name" value="Fumarylacetoacetase-like, C-terminal domain"/>
    <property type="match status" value="1"/>
</dbReference>
<dbReference type="GO" id="GO:0046872">
    <property type="term" value="F:metal ion binding"/>
    <property type="evidence" value="ECO:0007669"/>
    <property type="project" value="UniProtKB-KW"/>
</dbReference>
<organism evidence="3 4">
    <name type="scientific">Candidatus Barnesiella excrementipullorum</name>
    <dbReference type="NCBI Taxonomy" id="2838479"/>
    <lineage>
        <taxon>Bacteria</taxon>
        <taxon>Pseudomonadati</taxon>
        <taxon>Bacteroidota</taxon>
        <taxon>Bacteroidia</taxon>
        <taxon>Bacteroidales</taxon>
        <taxon>Barnesiellaceae</taxon>
        <taxon>Barnesiella</taxon>
    </lineage>
</organism>
<protein>
    <submittedName>
        <fullName evidence="3">Fumarylacetoacetate hydrolase family protein</fullName>
    </submittedName>
</protein>
<reference evidence="3" key="2">
    <citation type="submission" date="2021-04" db="EMBL/GenBank/DDBJ databases">
        <authorList>
            <person name="Gilroy R."/>
        </authorList>
    </citation>
    <scope>NUCLEOTIDE SEQUENCE</scope>
    <source>
        <strain evidence="3">ChiHjej12B11-16260</strain>
    </source>
</reference>
<evidence type="ECO:0000313" key="4">
    <source>
        <dbReference type="Proteomes" id="UP000824246"/>
    </source>
</evidence>
<evidence type="ECO:0000256" key="1">
    <source>
        <dbReference type="ARBA" id="ARBA00022723"/>
    </source>
</evidence>
<keyword evidence="1" id="KW-0479">Metal-binding</keyword>
<dbReference type="Proteomes" id="UP000824246">
    <property type="component" value="Unassembled WGS sequence"/>
</dbReference>
<dbReference type="Pfam" id="PF01557">
    <property type="entry name" value="FAA_hydrolase"/>
    <property type="match status" value="1"/>
</dbReference>
<name>A0A9D1VPZ8_9BACT</name>
<dbReference type="GO" id="GO:0018773">
    <property type="term" value="F:acetylpyruvate hydrolase activity"/>
    <property type="evidence" value="ECO:0007669"/>
    <property type="project" value="TreeGrafter"/>
</dbReference>
<dbReference type="EMBL" id="DXFB01000031">
    <property type="protein sequence ID" value="HIX44840.1"/>
    <property type="molecule type" value="Genomic_DNA"/>
</dbReference>
<dbReference type="AlphaFoldDB" id="A0A9D1VPZ8"/>
<accession>A0A9D1VPZ8</accession>
<gene>
    <name evidence="3" type="ORF">H9982_01330</name>
</gene>